<accession>A0A8X6NPI3</accession>
<keyword evidence="3" id="KW-1185">Reference proteome</keyword>
<sequence>MKKGLQPPYEGRYKIVNRTEKVSQIFRHGKDVSVRGDRPKPAYVSKELVDIPAGMCRKEKESSRPNEVPYTGEENFTRNSSRQETTTRSDREERYNPNIAKNLPIASGGGYVWQSWFPTVVEGY</sequence>
<evidence type="ECO:0000256" key="1">
    <source>
        <dbReference type="SAM" id="MobiDB-lite"/>
    </source>
</evidence>
<dbReference type="OrthoDB" id="422540at2759"/>
<name>A0A8X6NPI3_NEPPI</name>
<evidence type="ECO:0000313" key="3">
    <source>
        <dbReference type="Proteomes" id="UP000887013"/>
    </source>
</evidence>
<comment type="caution">
    <text evidence="2">The sequence shown here is derived from an EMBL/GenBank/DDBJ whole genome shotgun (WGS) entry which is preliminary data.</text>
</comment>
<dbReference type="EMBL" id="BMAW01106510">
    <property type="protein sequence ID" value="GFT24758.1"/>
    <property type="molecule type" value="Genomic_DNA"/>
</dbReference>
<dbReference type="Proteomes" id="UP000887013">
    <property type="component" value="Unassembled WGS sequence"/>
</dbReference>
<feature type="compositionally biased region" description="Basic and acidic residues" evidence="1">
    <location>
        <begin position="85"/>
        <end position="95"/>
    </location>
</feature>
<proteinExistence type="predicted"/>
<reference evidence="2" key="1">
    <citation type="submission" date="2020-08" db="EMBL/GenBank/DDBJ databases">
        <title>Multicomponent nature underlies the extraordinary mechanical properties of spider dragline silk.</title>
        <authorList>
            <person name="Kono N."/>
            <person name="Nakamura H."/>
            <person name="Mori M."/>
            <person name="Yoshida Y."/>
            <person name="Ohtoshi R."/>
            <person name="Malay A.D."/>
            <person name="Moran D.A.P."/>
            <person name="Tomita M."/>
            <person name="Numata K."/>
            <person name="Arakawa K."/>
        </authorList>
    </citation>
    <scope>NUCLEOTIDE SEQUENCE</scope>
</reference>
<feature type="region of interest" description="Disordered" evidence="1">
    <location>
        <begin position="56"/>
        <end position="96"/>
    </location>
</feature>
<protein>
    <submittedName>
        <fullName evidence="2">Uncharacterized protein</fullName>
    </submittedName>
</protein>
<organism evidence="2 3">
    <name type="scientific">Nephila pilipes</name>
    <name type="common">Giant wood spider</name>
    <name type="synonym">Nephila maculata</name>
    <dbReference type="NCBI Taxonomy" id="299642"/>
    <lineage>
        <taxon>Eukaryota</taxon>
        <taxon>Metazoa</taxon>
        <taxon>Ecdysozoa</taxon>
        <taxon>Arthropoda</taxon>
        <taxon>Chelicerata</taxon>
        <taxon>Arachnida</taxon>
        <taxon>Araneae</taxon>
        <taxon>Araneomorphae</taxon>
        <taxon>Entelegynae</taxon>
        <taxon>Araneoidea</taxon>
        <taxon>Nephilidae</taxon>
        <taxon>Nephila</taxon>
    </lineage>
</organism>
<gene>
    <name evidence="2" type="ORF">NPIL_215011</name>
</gene>
<dbReference type="AlphaFoldDB" id="A0A8X6NPI3"/>
<evidence type="ECO:0000313" key="2">
    <source>
        <dbReference type="EMBL" id="GFT24758.1"/>
    </source>
</evidence>